<evidence type="ECO:0000256" key="2">
    <source>
        <dbReference type="SAM" id="Phobius"/>
    </source>
</evidence>
<keyword evidence="2" id="KW-0812">Transmembrane</keyword>
<dbReference type="RefSeq" id="WP_087375108.1">
    <property type="nucleotide sequence ID" value="NZ_CAJLBM010000045.1"/>
</dbReference>
<dbReference type="AlphaFoldDB" id="A0A9Q5SVQ6"/>
<dbReference type="Gene3D" id="1.10.150.280">
    <property type="entry name" value="AF1531-like domain"/>
    <property type="match status" value="1"/>
</dbReference>
<dbReference type="InterPro" id="IPR010994">
    <property type="entry name" value="RuvA_2-like"/>
</dbReference>
<gene>
    <name evidence="3" type="ORF">B5F96_02605</name>
</gene>
<keyword evidence="2" id="KW-1133">Transmembrane helix</keyword>
<proteinExistence type="predicted"/>
<accession>A0A9Q5SVQ6</accession>
<dbReference type="PANTHER" id="PTHR21180">
    <property type="entry name" value="ENDONUCLEASE/EXONUCLEASE/PHOSPHATASE FAMILY DOMAIN-CONTAINING PROTEIN 1"/>
    <property type="match status" value="1"/>
</dbReference>
<dbReference type="EMBL" id="NFIJ01000001">
    <property type="protein sequence ID" value="OUO07570.1"/>
    <property type="molecule type" value="Genomic_DNA"/>
</dbReference>
<protein>
    <submittedName>
        <fullName evidence="3">Competence protein ComEA</fullName>
    </submittedName>
</protein>
<dbReference type="GO" id="GO:0015627">
    <property type="term" value="C:type II protein secretion system complex"/>
    <property type="evidence" value="ECO:0007669"/>
    <property type="project" value="TreeGrafter"/>
</dbReference>
<dbReference type="Proteomes" id="UP000195975">
    <property type="component" value="Unassembled WGS sequence"/>
</dbReference>
<dbReference type="GO" id="GO:0015628">
    <property type="term" value="P:protein secretion by the type II secretion system"/>
    <property type="evidence" value="ECO:0007669"/>
    <property type="project" value="TreeGrafter"/>
</dbReference>
<feature type="region of interest" description="Disordered" evidence="1">
    <location>
        <begin position="43"/>
        <end position="91"/>
    </location>
</feature>
<feature type="transmembrane region" description="Helical" evidence="2">
    <location>
        <begin position="16"/>
        <end position="34"/>
    </location>
</feature>
<organism evidence="3 4">
    <name type="scientific">Parabacteroides johnsonii</name>
    <dbReference type="NCBI Taxonomy" id="387661"/>
    <lineage>
        <taxon>Bacteria</taxon>
        <taxon>Pseudomonadati</taxon>
        <taxon>Bacteroidota</taxon>
        <taxon>Bacteroidia</taxon>
        <taxon>Bacteroidales</taxon>
        <taxon>Tannerellaceae</taxon>
        <taxon>Parabacteroides</taxon>
    </lineage>
</organism>
<reference evidence="4" key="1">
    <citation type="submission" date="2017-04" db="EMBL/GenBank/DDBJ databases">
        <title>Function of individual gut microbiota members based on whole genome sequencing of pure cultures obtained from chicken caecum.</title>
        <authorList>
            <person name="Medvecky M."/>
            <person name="Cejkova D."/>
            <person name="Polansky O."/>
            <person name="Karasova D."/>
            <person name="Kubasova T."/>
            <person name="Cizek A."/>
            <person name="Rychlik I."/>
        </authorList>
    </citation>
    <scope>NUCLEOTIDE SEQUENCE [LARGE SCALE GENOMIC DNA]</scope>
    <source>
        <strain evidence="4">An42</strain>
    </source>
</reference>
<evidence type="ECO:0000313" key="3">
    <source>
        <dbReference type="EMBL" id="OUO07570.1"/>
    </source>
</evidence>
<dbReference type="InterPro" id="IPR051675">
    <property type="entry name" value="Endo/Exo/Phosphatase_dom_1"/>
</dbReference>
<dbReference type="SUPFAM" id="SSF47781">
    <property type="entry name" value="RuvA domain 2-like"/>
    <property type="match status" value="2"/>
</dbReference>
<evidence type="ECO:0000313" key="4">
    <source>
        <dbReference type="Proteomes" id="UP000195975"/>
    </source>
</evidence>
<feature type="compositionally biased region" description="Basic and acidic residues" evidence="1">
    <location>
        <begin position="43"/>
        <end position="80"/>
    </location>
</feature>
<name>A0A9Q5SVQ6_9BACT</name>
<dbReference type="Pfam" id="PF12836">
    <property type="entry name" value="HHH_3"/>
    <property type="match status" value="1"/>
</dbReference>
<keyword evidence="2" id="KW-0472">Membrane</keyword>
<dbReference type="PANTHER" id="PTHR21180:SF32">
    <property type="entry name" value="ENDONUCLEASE_EXONUCLEASE_PHOSPHATASE FAMILY DOMAIN-CONTAINING PROTEIN 1"/>
    <property type="match status" value="1"/>
</dbReference>
<evidence type="ECO:0000256" key="1">
    <source>
        <dbReference type="SAM" id="MobiDB-lite"/>
    </source>
</evidence>
<sequence length="256" mass="29575">MNWRDLLYFSKGERRALTLLLCLVTISWILLLWTDTKRMPIESQTDAHRTENQQASGERRIITGKNTSEKETSSIRKESGPHPNKTKNALTDKNAILIDNAPYSTSKKRKGYTPYTQTEKYAPGTLVELNTADTTILKKVPGIGSTFARRIIKYRELLGGFYDVSQLAEVYGIDEERYQALAPWFIADTLHIRRLEVNALSAATLRKHPYLDYRQAKTIEQLRKQKSRLSGWENLQLIEEFTDTDKKRLTPYLSFK</sequence>
<comment type="caution">
    <text evidence="3">The sequence shown here is derived from an EMBL/GenBank/DDBJ whole genome shotgun (WGS) entry which is preliminary data.</text>
</comment>